<dbReference type="Gene3D" id="3.40.50.720">
    <property type="entry name" value="NAD(P)-binding Rossmann-like Domain"/>
    <property type="match status" value="1"/>
</dbReference>
<sequence>MKRLFGSKLALALLLLVVIFLIGVFGYKIISEYSWVDSFYMTVITITTVGYGTIGQLSPGEKIFTSILILSSIFIVGYAISAISEYLLSKSNIGNFKRKKVQHKIDLLKNHVIVCGYGRNGKQAVHKLEAYDKDFVVIEMSEDIVSRQLEEGMLFIEGNAVEDEMLLQAGIARAGTLICALPSDADNLFIVLSARQMNSNLKIISRATEDTSFQKLKLAGADNVILPDKIGGDHMANLVVTPDLVEFLDNLAVSGSGDSINVEQIPFEKVCSNGEEKAIKELDIRKKTGCSVIGYKSPEGNYIVNPEPSLVVKKDSKLILIGRPEQIEKLKNQYDV</sequence>
<evidence type="ECO:0000256" key="2">
    <source>
        <dbReference type="SAM" id="Phobius"/>
    </source>
</evidence>
<proteinExistence type="predicted"/>
<name>A0A6G6GKL2_9FLAO</name>
<dbReference type="RefSeq" id="WP_164679087.1">
    <property type="nucleotide sequence ID" value="NZ_CP049057.1"/>
</dbReference>
<dbReference type="PROSITE" id="PS51201">
    <property type="entry name" value="RCK_N"/>
    <property type="match status" value="1"/>
</dbReference>
<evidence type="ECO:0000259" key="3">
    <source>
        <dbReference type="PROSITE" id="PS51201"/>
    </source>
</evidence>
<dbReference type="Proteomes" id="UP000505306">
    <property type="component" value="Chromosome"/>
</dbReference>
<evidence type="ECO:0000313" key="6">
    <source>
        <dbReference type="Proteomes" id="UP000505306"/>
    </source>
</evidence>
<dbReference type="InterPro" id="IPR006037">
    <property type="entry name" value="RCK_C"/>
</dbReference>
<comment type="subcellular location">
    <subcellularLocation>
        <location evidence="1">Cell membrane</location>
        <topology evidence="1">Multi-pass membrane protein</topology>
    </subcellularLocation>
</comment>
<keyword evidence="5" id="KW-0813">Transport</keyword>
<dbReference type="PANTHER" id="PTHR43833">
    <property type="entry name" value="POTASSIUM CHANNEL PROTEIN 2-RELATED-RELATED"/>
    <property type="match status" value="1"/>
</dbReference>
<organism evidence="5 6">
    <name type="scientific">Rasiella rasia</name>
    <dbReference type="NCBI Taxonomy" id="2744027"/>
    <lineage>
        <taxon>Bacteria</taxon>
        <taxon>Pseudomonadati</taxon>
        <taxon>Bacteroidota</taxon>
        <taxon>Flavobacteriia</taxon>
        <taxon>Flavobacteriales</taxon>
        <taxon>Flavobacteriaceae</taxon>
        <taxon>Rasiella</taxon>
    </lineage>
</organism>
<keyword evidence="2" id="KW-1133">Transmembrane helix</keyword>
<keyword evidence="5" id="KW-0406">Ion transport</keyword>
<dbReference type="EMBL" id="CP049057">
    <property type="protein sequence ID" value="QIE59057.1"/>
    <property type="molecule type" value="Genomic_DNA"/>
</dbReference>
<feature type="transmembrane region" description="Helical" evidence="2">
    <location>
        <begin position="63"/>
        <end position="88"/>
    </location>
</feature>
<dbReference type="PROSITE" id="PS51202">
    <property type="entry name" value="RCK_C"/>
    <property type="match status" value="1"/>
</dbReference>
<accession>A0A6G6GKL2</accession>
<reference evidence="5 6" key="1">
    <citation type="submission" date="2020-02" db="EMBL/GenBank/DDBJ databases">
        <title>Complete genome sequence of Flavobacteriaceae bacterium.</title>
        <authorList>
            <person name="Kim S.-J."/>
            <person name="Kim Y.-S."/>
            <person name="Kim K.-H."/>
        </authorList>
    </citation>
    <scope>NUCLEOTIDE SEQUENCE [LARGE SCALE GENOMIC DNA]</scope>
    <source>
        <strain evidence="5 6">RR4-40</strain>
    </source>
</reference>
<keyword evidence="2" id="KW-0812">Transmembrane</keyword>
<evidence type="ECO:0000313" key="5">
    <source>
        <dbReference type="EMBL" id="QIE59057.1"/>
    </source>
</evidence>
<dbReference type="Gene3D" id="1.10.287.70">
    <property type="match status" value="1"/>
</dbReference>
<dbReference type="KEGG" id="mgel:G5B37_05630"/>
<evidence type="ECO:0000256" key="1">
    <source>
        <dbReference type="ARBA" id="ARBA00004651"/>
    </source>
</evidence>
<dbReference type="GO" id="GO:0008324">
    <property type="term" value="F:monoatomic cation transmembrane transporter activity"/>
    <property type="evidence" value="ECO:0007669"/>
    <property type="project" value="InterPro"/>
</dbReference>
<keyword evidence="6" id="KW-1185">Reference proteome</keyword>
<dbReference type="AlphaFoldDB" id="A0A6G6GKL2"/>
<dbReference type="SUPFAM" id="SSF51735">
    <property type="entry name" value="NAD(P)-binding Rossmann-fold domains"/>
    <property type="match status" value="1"/>
</dbReference>
<dbReference type="Pfam" id="PF02080">
    <property type="entry name" value="TrkA_C"/>
    <property type="match status" value="1"/>
</dbReference>
<dbReference type="SUPFAM" id="SSF116726">
    <property type="entry name" value="TrkA C-terminal domain-like"/>
    <property type="match status" value="1"/>
</dbReference>
<feature type="domain" description="RCK N-terminal" evidence="3">
    <location>
        <begin position="109"/>
        <end position="226"/>
    </location>
</feature>
<gene>
    <name evidence="5" type="ORF">G5B37_05630</name>
</gene>
<dbReference type="PANTHER" id="PTHR43833:SF9">
    <property type="entry name" value="POTASSIUM CHANNEL PROTEIN YUGO-RELATED"/>
    <property type="match status" value="1"/>
</dbReference>
<dbReference type="InterPro" id="IPR013099">
    <property type="entry name" value="K_chnl_dom"/>
</dbReference>
<feature type="domain" description="RCK C-terminal" evidence="4">
    <location>
        <begin position="249"/>
        <end position="336"/>
    </location>
</feature>
<dbReference type="Pfam" id="PF07885">
    <property type="entry name" value="Ion_trans_2"/>
    <property type="match status" value="1"/>
</dbReference>
<evidence type="ECO:0000259" key="4">
    <source>
        <dbReference type="PROSITE" id="PS51202"/>
    </source>
</evidence>
<protein>
    <submittedName>
        <fullName evidence="5">Potassium channel protein</fullName>
    </submittedName>
</protein>
<dbReference type="Gene3D" id="3.30.70.1450">
    <property type="entry name" value="Regulator of K+ conductance, C-terminal domain"/>
    <property type="match status" value="1"/>
</dbReference>
<dbReference type="GO" id="GO:0006813">
    <property type="term" value="P:potassium ion transport"/>
    <property type="evidence" value="ECO:0007669"/>
    <property type="project" value="InterPro"/>
</dbReference>
<dbReference type="InterPro" id="IPR050721">
    <property type="entry name" value="Trk_Ktr_HKT_K-transport"/>
</dbReference>
<dbReference type="InterPro" id="IPR003148">
    <property type="entry name" value="RCK_N"/>
</dbReference>
<dbReference type="GO" id="GO:0005886">
    <property type="term" value="C:plasma membrane"/>
    <property type="evidence" value="ECO:0007669"/>
    <property type="project" value="UniProtKB-SubCell"/>
</dbReference>
<keyword evidence="2" id="KW-0472">Membrane</keyword>
<dbReference type="InterPro" id="IPR036291">
    <property type="entry name" value="NAD(P)-bd_dom_sf"/>
</dbReference>
<keyword evidence="5" id="KW-0407">Ion channel</keyword>
<dbReference type="SUPFAM" id="SSF81324">
    <property type="entry name" value="Voltage-gated potassium channels"/>
    <property type="match status" value="1"/>
</dbReference>
<dbReference type="Pfam" id="PF02254">
    <property type="entry name" value="TrkA_N"/>
    <property type="match status" value="1"/>
</dbReference>
<dbReference type="InterPro" id="IPR036721">
    <property type="entry name" value="RCK_C_sf"/>
</dbReference>